<reference evidence="2 3" key="1">
    <citation type="submission" date="2018-09" db="EMBL/GenBank/DDBJ databases">
        <title>Phylogeny of the Shewanellaceae, and recommendation for two new genera, Pseudoshewanella and Parashewanella.</title>
        <authorList>
            <person name="Wang G."/>
        </authorList>
    </citation>
    <scope>NUCLEOTIDE SEQUENCE [LARGE SCALE GENOMIC DNA]</scope>
    <source>
        <strain evidence="2 3">C51</strain>
    </source>
</reference>
<dbReference type="EMBL" id="QZEI01000001">
    <property type="protein sequence ID" value="RLV61672.1"/>
    <property type="molecule type" value="Genomic_DNA"/>
</dbReference>
<gene>
    <name evidence="2" type="ORF">D5018_00710</name>
</gene>
<dbReference type="AlphaFoldDB" id="A0A3L8Q3W4"/>
<evidence type="ECO:0000256" key="1">
    <source>
        <dbReference type="SAM" id="MobiDB-lite"/>
    </source>
</evidence>
<dbReference type="RefSeq" id="WP_121837071.1">
    <property type="nucleotide sequence ID" value="NZ_ML014753.1"/>
</dbReference>
<accession>A0A3L8Q3W4</accession>
<feature type="region of interest" description="Disordered" evidence="1">
    <location>
        <begin position="1"/>
        <end position="23"/>
    </location>
</feature>
<dbReference type="Proteomes" id="UP000281474">
    <property type="component" value="Unassembled WGS sequence"/>
</dbReference>
<organism evidence="2 3">
    <name type="scientific">Parashewanella curva</name>
    <dbReference type="NCBI Taxonomy" id="2338552"/>
    <lineage>
        <taxon>Bacteria</taxon>
        <taxon>Pseudomonadati</taxon>
        <taxon>Pseudomonadota</taxon>
        <taxon>Gammaproteobacteria</taxon>
        <taxon>Alteromonadales</taxon>
        <taxon>Shewanellaceae</taxon>
        <taxon>Parashewanella</taxon>
    </lineage>
</organism>
<evidence type="ECO:0000313" key="3">
    <source>
        <dbReference type="Proteomes" id="UP000281474"/>
    </source>
</evidence>
<feature type="compositionally biased region" description="Polar residues" evidence="1">
    <location>
        <begin position="1"/>
        <end position="18"/>
    </location>
</feature>
<comment type="caution">
    <text evidence="2">The sequence shown here is derived from an EMBL/GenBank/DDBJ whole genome shotgun (WGS) entry which is preliminary data.</text>
</comment>
<evidence type="ECO:0000313" key="2">
    <source>
        <dbReference type="EMBL" id="RLV61672.1"/>
    </source>
</evidence>
<name>A0A3L8Q3W4_9GAMM</name>
<keyword evidence="3" id="KW-1185">Reference proteome</keyword>
<protein>
    <submittedName>
        <fullName evidence="2">Uncharacterized protein</fullName>
    </submittedName>
</protein>
<sequence length="142" mass="15649">MSPIDSITSGSVSQNIDQMQEAKPKYDEAKMKALFGQDIAKKFNKINDELKTLKGLYENLHSQDANTVANNTASVLESLDGAFKAIQIDDGDLSPEQAKLFADMKKHYNEALANAVNIAQKMSVLESQMQADNEKIRAQLKG</sequence>
<proteinExistence type="predicted"/>